<dbReference type="InterPro" id="IPR036420">
    <property type="entry name" value="BRCT_dom_sf"/>
</dbReference>
<dbReference type="InterPro" id="IPR001357">
    <property type="entry name" value="BRCT_dom"/>
</dbReference>
<dbReference type="Gene3D" id="3.40.50.10190">
    <property type="entry name" value="BRCT domain"/>
    <property type="match status" value="2"/>
</dbReference>
<dbReference type="GO" id="GO:0006284">
    <property type="term" value="P:base-excision repair"/>
    <property type="evidence" value="ECO:0007669"/>
    <property type="project" value="InterPro"/>
</dbReference>
<evidence type="ECO:0000256" key="3">
    <source>
        <dbReference type="ARBA" id="ARBA00022763"/>
    </source>
</evidence>
<dbReference type="GO" id="GO:0006303">
    <property type="term" value="P:double-strand break repair via nonhomologous end joining"/>
    <property type="evidence" value="ECO:0007669"/>
    <property type="project" value="InterPro"/>
</dbReference>
<keyword evidence="3" id="KW-0227">DNA damage</keyword>
<dbReference type="InterPro" id="IPR008979">
    <property type="entry name" value="Galactose-bd-like_sf"/>
</dbReference>
<accession>A0A6A7FZT2</accession>
<dbReference type="Pfam" id="PF16589">
    <property type="entry name" value="BRCT_2"/>
    <property type="match status" value="1"/>
</dbReference>
<feature type="compositionally biased region" description="Acidic residues" evidence="6">
    <location>
        <begin position="550"/>
        <end position="559"/>
    </location>
</feature>
<sequence length="715" mass="78425">MPRIKFSEVLSFSSEDPSHPADNLLNNQAFRKWKIASSDVGKQASVTLKLEKLTTLRSIDIGNDGCAFVEVLVSRDDDKYEVLLATSSFMSPVESRSQTDTSRVRMFDASKLVKTTLQQRWARIKIVCTQPFNKQLQFGLAFVTLNAPDAQETEDKSQPLLTIGGLTVREEEDEDDDQFSAGSLFAKRKSVTAAAAAAPLTGAAGIRAASVAAAAGDPIPGAKRKLDDTGFYQLKKKNYNSEQTASSSSSSASKTNNSTDGTQSNNKQRNKNSSDKSKIIKKLDMDRDNNSSNNKNINNNRRNVDITTPTQRRNHAGNKGTNTGDSKDASTNSSKNTTDNNIKESVAGPTASSGGSTGRRFTPFSSLFSGVVYSLSGYQNPRRSQLRDKMTAMGATYSADWTKTCTHLICAFTDTPKYKTVRGKGKIVAHPWIEDSHTFKKRMPWKRYRLDKDESSDESEEEMWAEELRPKVPSTSTSAASLPPSSSDGSSTNKVETSSEDSRTTSSEVQSTLRSSPEPNTSAADATVIGQLSASEESEGENSGCGGATDPEENTDDELERAVRNRNASSARHEAGLEHRLQGTSSDEFDADTDVDDENETPKCNNKAAVKGRVDTSSLPLPPLLSCFTGKIFFLFDNPQHAYSLRRYITAYDGQVSDYMDNSVQFVVTDKVWQTSFDEALEEHPGLKFVKTSWVWSCSDAQQLVSYRTHLVNRS</sequence>
<dbReference type="InterPro" id="IPR002706">
    <property type="entry name" value="Xrcc1_N"/>
</dbReference>
<evidence type="ECO:0000256" key="6">
    <source>
        <dbReference type="SAM" id="MobiDB-lite"/>
    </source>
</evidence>
<organism evidence="8">
    <name type="scientific">Hirondellea gigas</name>
    <dbReference type="NCBI Taxonomy" id="1518452"/>
    <lineage>
        <taxon>Eukaryota</taxon>
        <taxon>Metazoa</taxon>
        <taxon>Ecdysozoa</taxon>
        <taxon>Arthropoda</taxon>
        <taxon>Crustacea</taxon>
        <taxon>Multicrustacea</taxon>
        <taxon>Malacostraca</taxon>
        <taxon>Eumalacostraca</taxon>
        <taxon>Peracarida</taxon>
        <taxon>Amphipoda</taxon>
        <taxon>Amphilochidea</taxon>
        <taxon>Lysianassida</taxon>
        <taxon>Lysianassidira</taxon>
        <taxon>Lysianassoidea</taxon>
        <taxon>Lysianassidae</taxon>
        <taxon>Hirondellea</taxon>
    </lineage>
</organism>
<feature type="compositionally biased region" description="Acidic residues" evidence="6">
    <location>
        <begin position="454"/>
        <end position="465"/>
    </location>
</feature>
<dbReference type="SMART" id="SM00292">
    <property type="entry name" value="BRCT"/>
    <property type="match status" value="2"/>
</dbReference>
<comment type="subcellular location">
    <subcellularLocation>
        <location evidence="1">Nucleus</location>
    </subcellularLocation>
</comment>
<evidence type="ECO:0000313" key="8">
    <source>
        <dbReference type="EMBL" id="LAC23724.1"/>
    </source>
</evidence>
<dbReference type="SUPFAM" id="SSF52113">
    <property type="entry name" value="BRCT domain"/>
    <property type="match status" value="2"/>
</dbReference>
<feature type="domain" description="BRCT" evidence="7">
    <location>
        <begin position="623"/>
        <end position="712"/>
    </location>
</feature>
<feature type="compositionally biased region" description="Low complexity" evidence="6">
    <location>
        <begin position="329"/>
        <end position="354"/>
    </location>
</feature>
<dbReference type="SUPFAM" id="SSF49785">
    <property type="entry name" value="Galactose-binding domain-like"/>
    <property type="match status" value="1"/>
</dbReference>
<feature type="compositionally biased region" description="Low complexity" evidence="6">
    <location>
        <begin position="473"/>
        <end position="492"/>
    </location>
</feature>
<reference evidence="8" key="1">
    <citation type="submission" date="2017-11" db="EMBL/GenBank/DDBJ databases">
        <title>The sensing device of the deep-sea amphipod.</title>
        <authorList>
            <person name="Kobayashi H."/>
            <person name="Nagahama T."/>
            <person name="Arai W."/>
            <person name="Sasagawa Y."/>
            <person name="Umeda M."/>
            <person name="Hayashi T."/>
            <person name="Nikaido I."/>
            <person name="Watanabe H."/>
            <person name="Oguri K."/>
            <person name="Kitazato H."/>
            <person name="Fujioka K."/>
            <person name="Kido Y."/>
            <person name="Takami H."/>
        </authorList>
    </citation>
    <scope>NUCLEOTIDE SEQUENCE</scope>
    <source>
        <tissue evidence="8">Whole body</tissue>
    </source>
</reference>
<feature type="domain" description="BRCT" evidence="7">
    <location>
        <begin position="363"/>
        <end position="450"/>
    </location>
</feature>
<dbReference type="GO" id="GO:0005634">
    <property type="term" value="C:nucleus"/>
    <property type="evidence" value="ECO:0007669"/>
    <property type="project" value="UniProtKB-SubCell"/>
</dbReference>
<feature type="compositionally biased region" description="Basic and acidic residues" evidence="6">
    <location>
        <begin position="571"/>
        <end position="581"/>
    </location>
</feature>
<evidence type="ECO:0000256" key="5">
    <source>
        <dbReference type="ARBA" id="ARBA00023242"/>
    </source>
</evidence>
<dbReference type="FunFam" id="2.60.120.260:FF:000025">
    <property type="entry name" value="DNA repair protein XRCC1 isoform X1"/>
    <property type="match status" value="1"/>
</dbReference>
<keyword evidence="5" id="KW-0539">Nucleus</keyword>
<feature type="compositionally biased region" description="Polar residues" evidence="6">
    <location>
        <begin position="509"/>
        <end position="524"/>
    </location>
</feature>
<dbReference type="InterPro" id="IPR045080">
    <property type="entry name" value="BRCT_XRCC1_rpt1"/>
</dbReference>
<dbReference type="Gene3D" id="2.60.120.260">
    <property type="entry name" value="Galactose-binding domain-like"/>
    <property type="match status" value="1"/>
</dbReference>
<dbReference type="PANTHER" id="PTHR11370">
    <property type="entry name" value="DNA-REPAIR PROTEIN XRCC1"/>
    <property type="match status" value="1"/>
</dbReference>
<dbReference type="GO" id="GO:0003684">
    <property type="term" value="F:damaged DNA binding"/>
    <property type="evidence" value="ECO:0007669"/>
    <property type="project" value="InterPro"/>
</dbReference>
<dbReference type="CDD" id="cd17725">
    <property type="entry name" value="BRCT_XRCC1_rpt1"/>
    <property type="match status" value="1"/>
</dbReference>
<feature type="region of interest" description="Disordered" evidence="6">
    <location>
        <begin position="450"/>
        <end position="604"/>
    </location>
</feature>
<dbReference type="AlphaFoldDB" id="A0A6A7FZT2"/>
<dbReference type="PANTHER" id="PTHR11370:SF5">
    <property type="entry name" value="DNA REPAIR PROTEIN XRCC1"/>
    <property type="match status" value="1"/>
</dbReference>
<proteinExistence type="evidence at transcript level"/>
<feature type="compositionally biased region" description="Basic and acidic residues" evidence="6">
    <location>
        <begin position="272"/>
        <end position="289"/>
    </location>
</feature>
<feature type="compositionally biased region" description="Low complexity" evidence="6">
    <location>
        <begin position="290"/>
        <end position="301"/>
    </location>
</feature>
<keyword evidence="4" id="KW-0234">DNA repair</keyword>
<dbReference type="Pfam" id="PF12738">
    <property type="entry name" value="PTCB-BRCT"/>
    <property type="match status" value="1"/>
</dbReference>
<keyword evidence="2" id="KW-0677">Repeat</keyword>
<dbReference type="EMBL" id="IACT01004536">
    <property type="protein sequence ID" value="LAC23724.1"/>
    <property type="molecule type" value="mRNA"/>
</dbReference>
<protein>
    <submittedName>
        <fullName evidence="8">DNA repair protein XRCC1</fullName>
    </submittedName>
</protein>
<evidence type="ECO:0000256" key="2">
    <source>
        <dbReference type="ARBA" id="ARBA00022737"/>
    </source>
</evidence>
<dbReference type="PROSITE" id="PS50172">
    <property type="entry name" value="BRCT"/>
    <property type="match status" value="2"/>
</dbReference>
<evidence type="ECO:0000256" key="1">
    <source>
        <dbReference type="ARBA" id="ARBA00004123"/>
    </source>
</evidence>
<feature type="region of interest" description="Disordered" evidence="6">
    <location>
        <begin position="238"/>
        <end position="359"/>
    </location>
</feature>
<feature type="compositionally biased region" description="Acidic residues" evidence="6">
    <location>
        <begin position="587"/>
        <end position="599"/>
    </location>
</feature>
<feature type="compositionally biased region" description="Polar residues" evidence="6">
    <location>
        <begin position="254"/>
        <end position="263"/>
    </location>
</feature>
<evidence type="ECO:0000256" key="4">
    <source>
        <dbReference type="ARBA" id="ARBA00023204"/>
    </source>
</evidence>
<dbReference type="Pfam" id="PF01834">
    <property type="entry name" value="XRCC1_N"/>
    <property type="match status" value="1"/>
</dbReference>
<name>A0A6A7FZT2_9CRUS</name>
<evidence type="ECO:0000259" key="7">
    <source>
        <dbReference type="PROSITE" id="PS50172"/>
    </source>
</evidence>
<dbReference type="GO" id="GO:0000012">
    <property type="term" value="P:single strand break repair"/>
    <property type="evidence" value="ECO:0007669"/>
    <property type="project" value="InterPro"/>
</dbReference>